<comment type="caution">
    <text evidence="1">The sequence shown here is derived from an EMBL/GenBank/DDBJ whole genome shotgun (WGS) entry which is preliminary data.</text>
</comment>
<reference evidence="1 2" key="1">
    <citation type="submission" date="2016-10" db="EMBL/GenBank/DDBJ databases">
        <title>Genome sequence of the ascomycete fungus Penicillium subrubescens.</title>
        <authorList>
            <person name="De Vries R.P."/>
            <person name="Peng M."/>
            <person name="Dilokpimol A."/>
            <person name="Hilden K."/>
            <person name="Makela M.R."/>
            <person name="Grigoriev I."/>
            <person name="Riley R."/>
            <person name="Granchi Z."/>
        </authorList>
    </citation>
    <scope>NUCLEOTIDE SEQUENCE [LARGE SCALE GENOMIC DNA]</scope>
    <source>
        <strain evidence="1 2">CBS 132785</strain>
    </source>
</reference>
<proteinExistence type="predicted"/>
<dbReference type="EMBL" id="MNBE01000587">
    <property type="protein sequence ID" value="OKP06831.1"/>
    <property type="molecule type" value="Genomic_DNA"/>
</dbReference>
<evidence type="ECO:0000313" key="1">
    <source>
        <dbReference type="EMBL" id="OKP06831.1"/>
    </source>
</evidence>
<protein>
    <submittedName>
        <fullName evidence="1">Uncharacterized protein</fullName>
    </submittedName>
</protein>
<dbReference type="Proteomes" id="UP000186955">
    <property type="component" value="Unassembled WGS sequence"/>
</dbReference>
<organism evidence="1 2">
    <name type="scientific">Penicillium subrubescens</name>
    <dbReference type="NCBI Taxonomy" id="1316194"/>
    <lineage>
        <taxon>Eukaryota</taxon>
        <taxon>Fungi</taxon>
        <taxon>Dikarya</taxon>
        <taxon>Ascomycota</taxon>
        <taxon>Pezizomycotina</taxon>
        <taxon>Eurotiomycetes</taxon>
        <taxon>Eurotiomycetidae</taxon>
        <taxon>Eurotiales</taxon>
        <taxon>Aspergillaceae</taxon>
        <taxon>Penicillium</taxon>
    </lineage>
</organism>
<dbReference type="AlphaFoldDB" id="A0A1Q5U2Y6"/>
<name>A0A1Q5U2Y6_9EURO</name>
<keyword evidence="2" id="KW-1185">Reference proteome</keyword>
<accession>A0A1Q5U2Y6</accession>
<gene>
    <name evidence="1" type="ORF">PENSUB_6198</name>
</gene>
<evidence type="ECO:0000313" key="2">
    <source>
        <dbReference type="Proteomes" id="UP000186955"/>
    </source>
</evidence>
<sequence>MLANRCTSTTFANESRRIRGFRKIPMKNKHTFPNEKADLTELNGPYRLVRQAAHTRLQPLALQGVPVERFNSTVVDTRATICGTTGSAGHVQVKREPTVLPSHFQSSHRRAKIGLSSSEEASSQVIGLHHCSIIPRALESRGRVL</sequence>